<evidence type="ECO:0000313" key="6">
    <source>
        <dbReference type="EMBL" id="EPX81149.1"/>
    </source>
</evidence>
<evidence type="ECO:0000259" key="5">
    <source>
        <dbReference type="PROSITE" id="PS51462"/>
    </source>
</evidence>
<protein>
    <submittedName>
        <fullName evidence="6">Hydrolase, NUDIX family</fullName>
    </submittedName>
</protein>
<dbReference type="GO" id="GO:0046872">
    <property type="term" value="F:metal ion binding"/>
    <property type="evidence" value="ECO:0007669"/>
    <property type="project" value="UniProtKB-KW"/>
</dbReference>
<dbReference type="HOGENOM" id="CLU_037162_8_1_5"/>
<dbReference type="GO" id="GO:1901909">
    <property type="term" value="P:diadenosine hexaphosphate catabolic process"/>
    <property type="evidence" value="ECO:0007669"/>
    <property type="project" value="TreeGrafter"/>
</dbReference>
<keyword evidence="3 6" id="KW-0378">Hydrolase</keyword>
<comment type="cofactor">
    <cofactor evidence="1">
        <name>Mg(2+)</name>
        <dbReference type="ChEBI" id="CHEBI:18420"/>
    </cofactor>
</comment>
<dbReference type="GO" id="GO:0034431">
    <property type="term" value="F:bis(5'-adenosyl)-hexaphosphatase activity"/>
    <property type="evidence" value="ECO:0007669"/>
    <property type="project" value="TreeGrafter"/>
</dbReference>
<dbReference type="GO" id="GO:1901911">
    <property type="term" value="P:adenosine 5'-(hexahydrogen pentaphosphate) catabolic process"/>
    <property type="evidence" value="ECO:0007669"/>
    <property type="project" value="TreeGrafter"/>
</dbReference>
<dbReference type="GO" id="GO:0071543">
    <property type="term" value="P:diphosphoinositol polyphosphate metabolic process"/>
    <property type="evidence" value="ECO:0007669"/>
    <property type="project" value="TreeGrafter"/>
</dbReference>
<dbReference type="PANTHER" id="PTHR12629:SF0">
    <property type="entry name" value="DIPHOSPHOINOSITOL-POLYPHOSPHATE DIPHOSPHATASE"/>
    <property type="match status" value="1"/>
</dbReference>
<dbReference type="PROSITE" id="PS51462">
    <property type="entry name" value="NUDIX"/>
    <property type="match status" value="1"/>
</dbReference>
<reference evidence="7" key="1">
    <citation type="journal article" date="2013" name="Stand. Genomic Sci.">
        <title>Genome sequence of the Litoreibacter arenae type strain (DSM 19593(T)), a member of the Roseobacter clade isolated from sea sand.</title>
        <authorList>
            <person name="Riedel T."/>
            <person name="Fiebig A."/>
            <person name="Petersen J."/>
            <person name="Gronow S."/>
            <person name="Kyrpides N.C."/>
            <person name="Goker M."/>
            <person name="Klenk H.P."/>
        </authorList>
    </citation>
    <scope>NUCLEOTIDE SEQUENCE [LARGE SCALE GENOMIC DNA]</scope>
    <source>
        <strain evidence="7">DSM 19593</strain>
    </source>
</reference>
<dbReference type="eggNOG" id="COG0494">
    <property type="taxonomic scope" value="Bacteria"/>
</dbReference>
<dbReference type="EMBL" id="AONI01000006">
    <property type="protein sequence ID" value="EPX81149.1"/>
    <property type="molecule type" value="Genomic_DNA"/>
</dbReference>
<keyword evidence="2" id="KW-0479">Metal-binding</keyword>
<dbReference type="Proteomes" id="UP000015351">
    <property type="component" value="Unassembled WGS sequence"/>
</dbReference>
<dbReference type="PANTHER" id="PTHR12629">
    <property type="entry name" value="DIPHOSPHOINOSITOL POLYPHOSPHATE PHOSPHOHYDROLASE"/>
    <property type="match status" value="1"/>
</dbReference>
<evidence type="ECO:0000256" key="3">
    <source>
        <dbReference type="ARBA" id="ARBA00022801"/>
    </source>
</evidence>
<dbReference type="STRING" id="1123360.thalar_00598"/>
<dbReference type="InterPro" id="IPR047198">
    <property type="entry name" value="DDP-like_NUDIX"/>
</dbReference>
<comment type="caution">
    <text evidence="6">The sequence shown here is derived from an EMBL/GenBank/DDBJ whole genome shotgun (WGS) entry which is preliminary data.</text>
</comment>
<evidence type="ECO:0000256" key="4">
    <source>
        <dbReference type="ARBA" id="ARBA00022842"/>
    </source>
</evidence>
<dbReference type="Gene3D" id="3.90.79.10">
    <property type="entry name" value="Nucleoside Triphosphate Pyrophosphohydrolase"/>
    <property type="match status" value="1"/>
</dbReference>
<keyword evidence="7" id="KW-1185">Reference proteome</keyword>
<dbReference type="GO" id="GO:0005737">
    <property type="term" value="C:cytoplasm"/>
    <property type="evidence" value="ECO:0007669"/>
    <property type="project" value="TreeGrafter"/>
</dbReference>
<dbReference type="InterPro" id="IPR015797">
    <property type="entry name" value="NUDIX_hydrolase-like_dom_sf"/>
</dbReference>
<dbReference type="InterPro" id="IPR000086">
    <property type="entry name" value="NUDIX_hydrolase_dom"/>
</dbReference>
<dbReference type="CDD" id="cd04666">
    <property type="entry name" value="NUDIX_DIPP2_like_Nudt4"/>
    <property type="match status" value="1"/>
</dbReference>
<evidence type="ECO:0000256" key="2">
    <source>
        <dbReference type="ARBA" id="ARBA00022723"/>
    </source>
</evidence>
<evidence type="ECO:0000313" key="7">
    <source>
        <dbReference type="Proteomes" id="UP000015351"/>
    </source>
</evidence>
<name>S9S4S3_9RHOB</name>
<evidence type="ECO:0000256" key="1">
    <source>
        <dbReference type="ARBA" id="ARBA00001946"/>
    </source>
</evidence>
<dbReference type="GO" id="GO:0000298">
    <property type="term" value="F:endopolyphosphatase activity"/>
    <property type="evidence" value="ECO:0007669"/>
    <property type="project" value="TreeGrafter"/>
</dbReference>
<dbReference type="GO" id="GO:1901907">
    <property type="term" value="P:diadenosine pentaphosphate catabolic process"/>
    <property type="evidence" value="ECO:0007669"/>
    <property type="project" value="TreeGrafter"/>
</dbReference>
<sequence>MIKLVQNFWGSFLSPMLRRPKRLQVAALCYRGRGADREVLLVTSRDSGRWIIPKGWPIRGLSSPEAAMQEAWEEAGVSKGRMNPKSIGTYSYDKTLRSGLPVPVETLVYPLAVDDLAEDFPESHERRRRWVSPADAAGMVRESELKTILREW</sequence>
<dbReference type="GO" id="GO:0008486">
    <property type="term" value="F:diphosphoinositol-polyphosphate diphosphatase activity"/>
    <property type="evidence" value="ECO:0007669"/>
    <property type="project" value="TreeGrafter"/>
</dbReference>
<dbReference type="Pfam" id="PF00293">
    <property type="entry name" value="NUDIX"/>
    <property type="match status" value="1"/>
</dbReference>
<dbReference type="GO" id="GO:0034432">
    <property type="term" value="F:bis(5'-adenosyl)-pentaphosphatase activity"/>
    <property type="evidence" value="ECO:0007669"/>
    <property type="project" value="TreeGrafter"/>
</dbReference>
<organism evidence="6 7">
    <name type="scientific">Litoreibacter arenae DSM 19593</name>
    <dbReference type="NCBI Taxonomy" id="1123360"/>
    <lineage>
        <taxon>Bacteria</taxon>
        <taxon>Pseudomonadati</taxon>
        <taxon>Pseudomonadota</taxon>
        <taxon>Alphaproteobacteria</taxon>
        <taxon>Rhodobacterales</taxon>
        <taxon>Roseobacteraceae</taxon>
        <taxon>Litoreibacter</taxon>
    </lineage>
</organism>
<keyword evidence="4" id="KW-0460">Magnesium</keyword>
<dbReference type="SUPFAM" id="SSF55811">
    <property type="entry name" value="Nudix"/>
    <property type="match status" value="1"/>
</dbReference>
<dbReference type="PATRIC" id="fig|1123360.3.peg.591"/>
<dbReference type="AlphaFoldDB" id="S9S4S3"/>
<proteinExistence type="predicted"/>
<accession>S9S4S3</accession>
<dbReference type="OrthoDB" id="7066910at2"/>
<gene>
    <name evidence="6" type="ORF">thalar_00598</name>
</gene>
<feature type="domain" description="Nudix hydrolase" evidence="5">
    <location>
        <begin position="20"/>
        <end position="152"/>
    </location>
</feature>